<accession>A0A1M7UM63</accession>
<name>A0A1M7UM63_9BRAD</name>
<proteinExistence type="predicted"/>
<protein>
    <submittedName>
        <fullName evidence="1">Uncharacterized protein</fullName>
    </submittedName>
</protein>
<evidence type="ECO:0000313" key="1">
    <source>
        <dbReference type="EMBL" id="SHN84059.1"/>
    </source>
</evidence>
<organism evidence="1 2">
    <name type="scientific">Bradyrhizobium erythrophlei</name>
    <dbReference type="NCBI Taxonomy" id="1437360"/>
    <lineage>
        <taxon>Bacteria</taxon>
        <taxon>Pseudomonadati</taxon>
        <taxon>Pseudomonadota</taxon>
        <taxon>Alphaproteobacteria</taxon>
        <taxon>Hyphomicrobiales</taxon>
        <taxon>Nitrobacteraceae</taxon>
        <taxon>Bradyrhizobium</taxon>
    </lineage>
</organism>
<sequence length="90" mass="10340">MILQISQYWNSNDFCLEELLNFVRPRYRRSTNAKDMIQFAKRCSDELEIPLVIGVASNERTAAKIQLYERQLGKSCGGVFMYSKKVAAVS</sequence>
<reference evidence="2" key="1">
    <citation type="submission" date="2016-11" db="EMBL/GenBank/DDBJ databases">
        <authorList>
            <person name="Varghese N."/>
            <person name="Submissions S."/>
        </authorList>
    </citation>
    <scope>NUCLEOTIDE SEQUENCE [LARGE SCALE GENOMIC DNA]</scope>
    <source>
        <strain evidence="2">GAS401</strain>
    </source>
</reference>
<gene>
    <name evidence="1" type="ORF">SAMN05444170_5766</name>
</gene>
<dbReference type="Proteomes" id="UP000184096">
    <property type="component" value="Chromosome I"/>
</dbReference>
<keyword evidence="2" id="KW-1185">Reference proteome</keyword>
<dbReference type="AlphaFoldDB" id="A0A1M7UM63"/>
<dbReference type="EMBL" id="LT670849">
    <property type="protein sequence ID" value="SHN84059.1"/>
    <property type="molecule type" value="Genomic_DNA"/>
</dbReference>
<evidence type="ECO:0000313" key="2">
    <source>
        <dbReference type="Proteomes" id="UP000184096"/>
    </source>
</evidence>